<protein>
    <submittedName>
        <fullName evidence="1">Uncharacterized protein</fullName>
    </submittedName>
</protein>
<keyword evidence="2" id="KW-1185">Reference proteome</keyword>
<dbReference type="RefSeq" id="YP_010676854.1">
    <property type="nucleotide sequence ID" value="NC_071015.1"/>
</dbReference>
<organism evidence="1 2">
    <name type="scientific">Kosakonia phage Kc263</name>
    <dbReference type="NCBI Taxonomy" id="2863194"/>
    <lineage>
        <taxon>Viruses</taxon>
        <taxon>Duplodnaviria</taxon>
        <taxon>Heunggongvirae</taxon>
        <taxon>Uroviricota</taxon>
        <taxon>Caudoviricetes</taxon>
        <taxon>Chimalliviridae</taxon>
        <taxon>Branisovskavirus</taxon>
        <taxon>Branisovskavirus Kc263</taxon>
    </lineage>
</organism>
<dbReference type="Proteomes" id="UP000828443">
    <property type="component" value="Segment"/>
</dbReference>
<dbReference type="KEGG" id="vg:77953219"/>
<accession>A0AAE7WFC8</accession>
<name>A0AAE7WFC8_9CAUD</name>
<reference evidence="1" key="1">
    <citation type="journal article" date="2021" name="Viruses">
        <title>Novel Viruses That Lyse Plant and Human Strains of Kosakonia cowanii.</title>
        <authorList>
            <person name="Petrzik K."/>
            <person name="Brazdova S."/>
            <person name="Krawczyk K."/>
        </authorList>
    </citation>
    <scope>NUCLEOTIDE SEQUENCE</scope>
</reference>
<dbReference type="EMBL" id="MZ348422">
    <property type="protein sequence ID" value="QYN80042.1"/>
    <property type="molecule type" value="Genomic_DNA"/>
</dbReference>
<sequence>MSLIELVNEILLNAALKEEQKPYKNVYFIKVLNPGDRKNLFVSFRYMTSKKECLLCRVDIDLNRTDKNVFVGISHLKVRERESITFFKKSLAIPHKNIVELIKAHIAPLLAEKIQKVEDMYESN</sequence>
<evidence type="ECO:0000313" key="1">
    <source>
        <dbReference type="EMBL" id="QYN80042.1"/>
    </source>
</evidence>
<proteinExistence type="predicted"/>
<evidence type="ECO:0000313" key="2">
    <source>
        <dbReference type="Proteomes" id="UP000828443"/>
    </source>
</evidence>
<dbReference type="GeneID" id="77953219"/>